<dbReference type="Proteomes" id="UP001153321">
    <property type="component" value="Chromosome 23"/>
</dbReference>
<accession>A0A9P0I7B9</accession>
<organism evidence="1 2">
    <name type="scientific">Spodoptera littoralis</name>
    <name type="common">Egyptian cotton leafworm</name>
    <dbReference type="NCBI Taxonomy" id="7109"/>
    <lineage>
        <taxon>Eukaryota</taxon>
        <taxon>Metazoa</taxon>
        <taxon>Ecdysozoa</taxon>
        <taxon>Arthropoda</taxon>
        <taxon>Hexapoda</taxon>
        <taxon>Insecta</taxon>
        <taxon>Pterygota</taxon>
        <taxon>Neoptera</taxon>
        <taxon>Endopterygota</taxon>
        <taxon>Lepidoptera</taxon>
        <taxon>Glossata</taxon>
        <taxon>Ditrysia</taxon>
        <taxon>Noctuoidea</taxon>
        <taxon>Noctuidae</taxon>
        <taxon>Amphipyrinae</taxon>
        <taxon>Spodoptera</taxon>
    </lineage>
</organism>
<dbReference type="Pfam" id="PF14912">
    <property type="entry name" value="THEG"/>
    <property type="match status" value="2"/>
</dbReference>
<dbReference type="EMBL" id="LR824554">
    <property type="protein sequence ID" value="CAH1641495.1"/>
    <property type="molecule type" value="Genomic_DNA"/>
</dbReference>
<dbReference type="AlphaFoldDB" id="A0A9P0I7B9"/>
<sequence length="220" mass="25408">MGKYLGMDHPTASFPYTIPKRLNALSRPRRGFIEASDGPGYTQSGIRKSALNGQPSDRVNDIAWPWLRRLILVKKMYRNKFDQERLEKLDRMIEASNATLYSKLAHCTVDLKKPQEGKEIKKKKGWSESDWKKHMDYLAMVAAPKREFQPPPVKRGKSVPLEALLPRIKEISSPADFKCYRRQSKEVWYKDPIKVQPAALKYQITDRTKKLAAPRSLHEG</sequence>
<proteinExistence type="predicted"/>
<reference evidence="1" key="1">
    <citation type="submission" date="2022-02" db="EMBL/GenBank/DDBJ databases">
        <authorList>
            <person name="King R."/>
        </authorList>
    </citation>
    <scope>NUCLEOTIDE SEQUENCE</scope>
</reference>
<evidence type="ECO:0000313" key="2">
    <source>
        <dbReference type="Proteomes" id="UP001153321"/>
    </source>
</evidence>
<gene>
    <name evidence="1" type="ORF">SPLIT_LOCUS6851</name>
</gene>
<name>A0A9P0I7B9_SPOLI</name>
<protein>
    <submittedName>
        <fullName evidence="1">Uncharacterized protein</fullName>
    </submittedName>
</protein>
<evidence type="ECO:0000313" key="1">
    <source>
        <dbReference type="EMBL" id="CAH1641495.1"/>
    </source>
</evidence>
<dbReference type="InterPro" id="IPR006623">
    <property type="entry name" value="THEG"/>
</dbReference>
<keyword evidence="2" id="KW-1185">Reference proteome</keyword>